<dbReference type="NCBIfam" id="NF006373">
    <property type="entry name" value="PRK08601.1"/>
    <property type="match status" value="1"/>
</dbReference>
<dbReference type="InterPro" id="IPR046396">
    <property type="entry name" value="Transporter_DabB"/>
</dbReference>
<reference evidence="12 13" key="1">
    <citation type="submission" date="2016-04" db="EMBL/GenBank/DDBJ databases">
        <title>Draft genome sequence of Aeribacillus pallidus 8m3 from petroleum reservoir.</title>
        <authorList>
            <person name="Poltaraus A.B."/>
            <person name="Nazina T.N."/>
            <person name="Tourova T.P."/>
            <person name="Malakho S.M."/>
            <person name="Korshunova A.V."/>
            <person name="Sokolova D.S."/>
        </authorList>
    </citation>
    <scope>NUCLEOTIDE SEQUENCE [LARGE SCALE GENOMIC DNA]</scope>
    <source>
        <strain evidence="12 13">8m3</strain>
    </source>
</reference>
<evidence type="ECO:0000313" key="12">
    <source>
        <dbReference type="EMBL" id="KZN95006.1"/>
    </source>
</evidence>
<evidence type="ECO:0000259" key="11">
    <source>
        <dbReference type="Pfam" id="PF00662"/>
    </source>
</evidence>
<dbReference type="Pfam" id="PF00662">
    <property type="entry name" value="Proton_antipo_N"/>
    <property type="match status" value="1"/>
</dbReference>
<organism evidence="12 13">
    <name type="scientific">Aeribacillus pallidus</name>
    <dbReference type="NCBI Taxonomy" id="33936"/>
    <lineage>
        <taxon>Bacteria</taxon>
        <taxon>Bacillati</taxon>
        <taxon>Bacillota</taxon>
        <taxon>Bacilli</taxon>
        <taxon>Bacillales</taxon>
        <taxon>Bacillaceae</taxon>
        <taxon>Aeribacillus</taxon>
    </lineage>
</organism>
<evidence type="ECO:0000259" key="10">
    <source>
        <dbReference type="Pfam" id="PF00361"/>
    </source>
</evidence>
<feature type="transmembrane region" description="Helical" evidence="8">
    <location>
        <begin position="96"/>
        <end position="113"/>
    </location>
</feature>
<feature type="transmembrane region" description="Helical" evidence="8">
    <location>
        <begin position="65"/>
        <end position="84"/>
    </location>
</feature>
<dbReference type="HAMAP" id="MF_00862">
    <property type="entry name" value="DabB"/>
    <property type="match status" value="1"/>
</dbReference>
<dbReference type="Pfam" id="PF00361">
    <property type="entry name" value="Proton_antipo_M"/>
    <property type="match status" value="1"/>
</dbReference>
<dbReference type="Proteomes" id="UP000076476">
    <property type="component" value="Unassembled WGS sequence"/>
</dbReference>
<feature type="transmembrane region" description="Helical" evidence="8">
    <location>
        <begin position="294"/>
        <end position="315"/>
    </location>
</feature>
<evidence type="ECO:0000256" key="2">
    <source>
        <dbReference type="ARBA" id="ARBA00008483"/>
    </source>
</evidence>
<comment type="similarity">
    <text evidence="2">Belongs to the CPA3 antiporters (TC 2.A.63) subunit A family.</text>
</comment>
<comment type="caution">
    <text evidence="12">The sequence shown here is derived from an EMBL/GenBank/DDBJ whole genome shotgun (WGS) entry which is preliminary data.</text>
</comment>
<evidence type="ECO:0000256" key="6">
    <source>
        <dbReference type="ARBA" id="ARBA00022989"/>
    </source>
</evidence>
<dbReference type="GO" id="GO:0003954">
    <property type="term" value="F:NADH dehydrogenase activity"/>
    <property type="evidence" value="ECO:0007669"/>
    <property type="project" value="TreeGrafter"/>
</dbReference>
<evidence type="ECO:0000256" key="4">
    <source>
        <dbReference type="ARBA" id="ARBA00022475"/>
    </source>
</evidence>
<feature type="transmembrane region" description="Helical" evidence="8">
    <location>
        <begin position="190"/>
        <end position="208"/>
    </location>
</feature>
<comment type="similarity">
    <text evidence="8">Belongs to the inorganic carbon transporter (TC 9.A.2) DabB family.</text>
</comment>
<keyword evidence="3 8" id="KW-0813">Transport</keyword>
<dbReference type="OrthoDB" id="9807568at2"/>
<keyword evidence="5 8" id="KW-0812">Transmembrane</keyword>
<feature type="domain" description="NADH-Ubiquinone oxidoreductase (complex I) chain 5 N-terminal" evidence="11">
    <location>
        <begin position="60"/>
        <end position="98"/>
    </location>
</feature>
<evidence type="ECO:0000313" key="13">
    <source>
        <dbReference type="Proteomes" id="UP000076476"/>
    </source>
</evidence>
<dbReference type="InterPro" id="IPR001750">
    <property type="entry name" value="ND/Mrp_TM"/>
</dbReference>
<dbReference type="GO" id="GO:0042773">
    <property type="term" value="P:ATP synthesis coupled electron transport"/>
    <property type="evidence" value="ECO:0007669"/>
    <property type="project" value="InterPro"/>
</dbReference>
<dbReference type="GO" id="GO:0015990">
    <property type="term" value="P:electron transport coupled proton transport"/>
    <property type="evidence" value="ECO:0007669"/>
    <property type="project" value="TreeGrafter"/>
</dbReference>
<evidence type="ECO:0000256" key="7">
    <source>
        <dbReference type="ARBA" id="ARBA00023136"/>
    </source>
</evidence>
<dbReference type="GO" id="GO:0005886">
    <property type="term" value="C:plasma membrane"/>
    <property type="evidence" value="ECO:0007669"/>
    <property type="project" value="UniProtKB-SubCell"/>
</dbReference>
<feature type="transmembrane region" description="Helical" evidence="8">
    <location>
        <begin position="434"/>
        <end position="455"/>
    </location>
</feature>
<evidence type="ECO:0000256" key="9">
    <source>
        <dbReference type="RuleBase" id="RU000320"/>
    </source>
</evidence>
<feature type="transmembrane region" description="Helical" evidence="8">
    <location>
        <begin position="373"/>
        <end position="392"/>
    </location>
</feature>
<evidence type="ECO:0000256" key="8">
    <source>
        <dbReference type="HAMAP-Rule" id="MF_00862"/>
    </source>
</evidence>
<dbReference type="AlphaFoldDB" id="A0A165WI99"/>
<feature type="transmembrane region" description="Helical" evidence="8">
    <location>
        <begin position="6"/>
        <end position="22"/>
    </location>
</feature>
<dbReference type="EMBL" id="LWBR01000072">
    <property type="protein sequence ID" value="KZN95006.1"/>
    <property type="molecule type" value="Genomic_DNA"/>
</dbReference>
<keyword evidence="6 8" id="KW-1133">Transmembrane helix</keyword>
<dbReference type="InterPro" id="IPR003945">
    <property type="entry name" value="NU5C-like"/>
</dbReference>
<gene>
    <name evidence="8" type="primary">dabB</name>
    <name evidence="12" type="ORF">AZI98_16765</name>
</gene>
<feature type="transmembrane region" description="Helical" evidence="8">
    <location>
        <begin position="34"/>
        <end position="53"/>
    </location>
</feature>
<feature type="transmembrane region" description="Helical" evidence="8">
    <location>
        <begin position="349"/>
        <end position="366"/>
    </location>
</feature>
<feature type="transmembrane region" description="Helical" evidence="8">
    <location>
        <begin position="260"/>
        <end position="282"/>
    </location>
</feature>
<sequence length="499" mass="55821">MLVFGWLAALMIVLISALIYLHPRVLDWYVNVHVGLLLLPIASAFFGWIYSGAEIKAGPWRFDTISWMMAVYISTLGFIIQRFSIRYLHGDRVYRLYFLFLTWTTGSAASTWMTDDLRLFSICWAMPLFGLVFLTALKKEWRPAKAEAVQMGTMFFVSSLAVCAVSVWLFHATGEWKLSGALSTDKLSHLKWWETAGISLLLILAAIIPAGQWPFHRWLLESAATPTPVSAVMHAGLVNAGGLLLWHFSPLFTDTVTHALLLLIAFISVMIGTGVSFVQVDYKRQLVASTMAQMGMMLIQCALGAYEAAVIHLILHGFFKATLFLQSGSAVPRPGHSAQTLVHKKGHRFVGTMLGLALGFGFWSVSPEEPARLLSALLLGSSMTIAWSRFALFREGRWLGLALAAILAFISEEVRSGLMAMLHKVEASHFAPPLALEWFAFILFIVFSLALTQFFKHRSSGVAARFYMRLVHFSEPSLPAVERHPYYLHAYLKEEKTHE</sequence>
<accession>A0A165WI99</accession>
<proteinExistence type="inferred from homology"/>
<feature type="transmembrane region" description="Helical" evidence="8">
    <location>
        <begin position="119"/>
        <end position="137"/>
    </location>
</feature>
<dbReference type="PANTHER" id="PTHR42829:SF1">
    <property type="entry name" value="INORGANIC CARBON TRANSPORTER SUBUNIT DABB-RELATED"/>
    <property type="match status" value="1"/>
</dbReference>
<keyword evidence="13" id="KW-1185">Reference proteome</keyword>
<feature type="transmembrane region" description="Helical" evidence="8">
    <location>
        <begin position="149"/>
        <end position="170"/>
    </location>
</feature>
<dbReference type="PRINTS" id="PR01434">
    <property type="entry name" value="NADHDHGNASE5"/>
</dbReference>
<comment type="subunit">
    <text evidence="8">Forms a complex with DabA.</text>
</comment>
<comment type="subcellular location">
    <subcellularLocation>
        <location evidence="1 8">Cell membrane</location>
        <topology evidence="1 8">Multi-pass membrane protein</topology>
    </subcellularLocation>
    <subcellularLocation>
        <location evidence="9">Membrane</location>
        <topology evidence="9">Multi-pass membrane protein</topology>
    </subcellularLocation>
</comment>
<evidence type="ECO:0000256" key="1">
    <source>
        <dbReference type="ARBA" id="ARBA00004651"/>
    </source>
</evidence>
<keyword evidence="7 8" id="KW-0472">Membrane</keyword>
<keyword evidence="4 8" id="KW-1003">Cell membrane</keyword>
<protein>
    <recommendedName>
        <fullName evidence="8">Probable inorganic carbon transporter subunit DabB</fullName>
    </recommendedName>
</protein>
<dbReference type="RefSeq" id="WP_063389461.1">
    <property type="nucleotide sequence ID" value="NZ_LWBR01000072.1"/>
</dbReference>
<evidence type="ECO:0000256" key="3">
    <source>
        <dbReference type="ARBA" id="ARBA00022448"/>
    </source>
</evidence>
<feature type="transmembrane region" description="Helical" evidence="8">
    <location>
        <begin position="229"/>
        <end position="248"/>
    </location>
</feature>
<dbReference type="InterPro" id="IPR001516">
    <property type="entry name" value="Proton_antipo_N"/>
</dbReference>
<name>A0A165WI99_9BACI</name>
<dbReference type="GO" id="GO:0008137">
    <property type="term" value="F:NADH dehydrogenase (ubiquinone) activity"/>
    <property type="evidence" value="ECO:0007669"/>
    <property type="project" value="InterPro"/>
</dbReference>
<dbReference type="STRING" id="33936.AZI98_16765"/>
<evidence type="ECO:0000256" key="5">
    <source>
        <dbReference type="ARBA" id="ARBA00022692"/>
    </source>
</evidence>
<dbReference type="PANTHER" id="PTHR42829">
    <property type="entry name" value="NADH-UBIQUINONE OXIDOREDUCTASE CHAIN 5"/>
    <property type="match status" value="1"/>
</dbReference>
<feature type="domain" description="NADH:quinone oxidoreductase/Mrp antiporter transmembrane" evidence="10">
    <location>
        <begin position="115"/>
        <end position="390"/>
    </location>
</feature>
<comment type="function">
    <text evidence="8">Part of an energy-coupled inorganic carbon pump.</text>
</comment>